<dbReference type="Pfam" id="PF08282">
    <property type="entry name" value="Hydrolase_3"/>
    <property type="match status" value="1"/>
</dbReference>
<dbReference type="KEGG" id="mhl:MHLP_00570"/>
<dbReference type="STRING" id="1212765.MHLP_00570"/>
<dbReference type="AlphaFoldDB" id="I7CIJ9"/>
<dbReference type="GO" id="GO:0016791">
    <property type="term" value="F:phosphatase activity"/>
    <property type="evidence" value="ECO:0007669"/>
    <property type="project" value="UniProtKB-ARBA"/>
</dbReference>
<proteinExistence type="predicted"/>
<organism evidence="1 2">
    <name type="scientific">Mycoplasma haematolamae (strain Purdue)</name>
    <dbReference type="NCBI Taxonomy" id="1212765"/>
    <lineage>
        <taxon>Bacteria</taxon>
        <taxon>Bacillati</taxon>
        <taxon>Mycoplasmatota</taxon>
        <taxon>Mollicutes</taxon>
        <taxon>Mycoplasmataceae</taxon>
        <taxon>Mycoplasma</taxon>
    </lineage>
</organism>
<dbReference type="InterPro" id="IPR036412">
    <property type="entry name" value="HAD-like_sf"/>
</dbReference>
<keyword evidence="2" id="KW-1185">Reference proteome</keyword>
<dbReference type="InterPro" id="IPR006379">
    <property type="entry name" value="HAD-SF_hydro_IIB"/>
</dbReference>
<sequence>MCTPRLRIVFSDLDGTLLTEKSWLYGKVRTYTLSTLGAFLEGGETHLILATGRNIKRAKAISNWLEERLGGYKIPYLICFNGGVIYDNKSNEVVYTQTFDCTQLGKLIQFLRRNYLVTYLVITSNNELFTEDHFVSRMVGRKFARRYNAKVRFDTQESFSKGLTEIQKVIFVTFHRNSEELRSLIESKFSEFYVAIHGDWLLEIVDKKINKFFAIEKILEREEWDLSECLGIGNEKNDLLMIEGCGFGVAVDFNDTKNIVYDPSKVSLHVSNKDGNAVARAIRTFS</sequence>
<gene>
    <name evidence="1" type="ordered locus">MHLP_00570</name>
</gene>
<dbReference type="Gene3D" id="3.30.1240.10">
    <property type="match status" value="1"/>
</dbReference>
<dbReference type="Gene3D" id="3.40.50.1000">
    <property type="entry name" value="HAD superfamily/HAD-like"/>
    <property type="match status" value="1"/>
</dbReference>
<dbReference type="GO" id="GO:0005829">
    <property type="term" value="C:cytosol"/>
    <property type="evidence" value="ECO:0007669"/>
    <property type="project" value="TreeGrafter"/>
</dbReference>
<dbReference type="EMBL" id="CP003731">
    <property type="protein sequence ID" value="AFO51694.1"/>
    <property type="molecule type" value="Genomic_DNA"/>
</dbReference>
<reference evidence="1 2" key="1">
    <citation type="journal article" date="2012" name="J. Bacteriol.">
        <title>Genome Sequence of "Candidatus Mycoplasma haemolamae" Strain Purdue, a Red Blood Cell Pathogen of Alpacas (Vicugna pacos) and Llamas (Lama glama).</title>
        <authorList>
            <person name="Guimaraes A.M."/>
            <person name="Toth B."/>
            <person name="Santos A.P."/>
            <person name="do Nascimento N.C."/>
            <person name="Kritchevsky J.E."/>
            <person name="Messick J.B."/>
        </authorList>
    </citation>
    <scope>NUCLEOTIDE SEQUENCE [LARGE SCALE GENOMIC DNA]</scope>
    <source>
        <strain evidence="1 2">Purdue</strain>
    </source>
</reference>
<name>I7CIJ9_MYCHA</name>
<dbReference type="Proteomes" id="UP000006502">
    <property type="component" value="Chromosome"/>
</dbReference>
<accession>I7CIJ9</accession>
<dbReference type="PANTHER" id="PTHR10000">
    <property type="entry name" value="PHOSPHOSERINE PHOSPHATASE"/>
    <property type="match status" value="1"/>
</dbReference>
<evidence type="ECO:0000313" key="2">
    <source>
        <dbReference type="Proteomes" id="UP000006502"/>
    </source>
</evidence>
<dbReference type="PATRIC" id="fig|1212765.3.peg.139"/>
<dbReference type="NCBIfam" id="TIGR01484">
    <property type="entry name" value="HAD-SF-IIB"/>
    <property type="match status" value="1"/>
</dbReference>
<dbReference type="InterPro" id="IPR023214">
    <property type="entry name" value="HAD_sf"/>
</dbReference>
<dbReference type="PANTHER" id="PTHR10000:SF8">
    <property type="entry name" value="HAD SUPERFAMILY HYDROLASE-LIKE, TYPE 3"/>
    <property type="match status" value="1"/>
</dbReference>
<dbReference type="HOGENOM" id="CLU_946020_0_0_14"/>
<dbReference type="GO" id="GO:0000287">
    <property type="term" value="F:magnesium ion binding"/>
    <property type="evidence" value="ECO:0007669"/>
    <property type="project" value="TreeGrafter"/>
</dbReference>
<reference evidence="2" key="2">
    <citation type="submission" date="2012-07" db="EMBL/GenBank/DDBJ databases">
        <title>Complete genome sequence of 'Candidatus Mycoplasma haemolamae'.</title>
        <authorList>
            <person name="Guimaraes A.M.S."/>
            <person name="Toth B."/>
            <person name="Santos A.P."/>
            <person name="Nascimento N.C."/>
            <person name="Sojka J.E."/>
            <person name="Messick J.B."/>
        </authorList>
    </citation>
    <scope>NUCLEOTIDE SEQUENCE [LARGE SCALE GENOMIC DNA]</scope>
    <source>
        <strain evidence="2">Purdue</strain>
    </source>
</reference>
<dbReference type="PROSITE" id="PS01228">
    <property type="entry name" value="COF_1"/>
    <property type="match status" value="1"/>
</dbReference>
<keyword evidence="1" id="KW-0378">Hydrolase</keyword>
<dbReference type="SUPFAM" id="SSF56784">
    <property type="entry name" value="HAD-like"/>
    <property type="match status" value="1"/>
</dbReference>
<protein>
    <submittedName>
        <fullName evidence="1">Haloacid dehalogenase-like hydrolase family protein</fullName>
    </submittedName>
</protein>
<evidence type="ECO:0000313" key="1">
    <source>
        <dbReference type="EMBL" id="AFO51694.1"/>
    </source>
</evidence>